<name>I7KKK8_9LACO</name>
<sequence length="159" mass="18674">MTKLSRQDKIDIYNSWKHYGKSSKQLAKEYGVCSGNLRYMLSLIERHRLKILDKGHITYSVEFKEAAIKRVLFDHETSYRVSLELGLPNQGTISNWIRNYIKDGYNVINHKKGRPTHERQRQANPGASKANQRPRTRELEAYCSDRIRKKIRRLGLSKN</sequence>
<dbReference type="Proteomes" id="UP000009311">
    <property type="component" value="Unassembled WGS sequence"/>
</dbReference>
<dbReference type="PANTHER" id="PTHR33795">
    <property type="entry name" value="INSERTION ELEMENT IS150 PROTEIN INSJ"/>
    <property type="match status" value="1"/>
</dbReference>
<accession>I7KKK8</accession>
<evidence type="ECO:0000313" key="2">
    <source>
        <dbReference type="EMBL" id="CCI84594.1"/>
    </source>
</evidence>
<proteinExistence type="predicted"/>
<feature type="compositionally biased region" description="Polar residues" evidence="1">
    <location>
        <begin position="122"/>
        <end position="133"/>
    </location>
</feature>
<dbReference type="InterPro" id="IPR052057">
    <property type="entry name" value="IS150/IS1296_orfA-like"/>
</dbReference>
<dbReference type="GO" id="GO:0043565">
    <property type="term" value="F:sequence-specific DNA binding"/>
    <property type="evidence" value="ECO:0007669"/>
    <property type="project" value="InterPro"/>
</dbReference>
<dbReference type="EMBL" id="CAKD01000008">
    <property type="protein sequence ID" value="CCI84594.1"/>
    <property type="molecule type" value="Genomic_DNA"/>
</dbReference>
<dbReference type="InterPro" id="IPR010921">
    <property type="entry name" value="Trp_repressor/repl_initiator"/>
</dbReference>
<protein>
    <submittedName>
        <fullName evidence="2">Transposase</fullName>
    </submittedName>
</protein>
<dbReference type="PANTHER" id="PTHR33795:SF1">
    <property type="entry name" value="INSERTION ELEMENT IS150 PROTEIN INSJ"/>
    <property type="match status" value="1"/>
</dbReference>
<gene>
    <name evidence="2" type="ORF">BN53_00470</name>
</gene>
<organism evidence="2 3">
    <name type="scientific">Lactobacillus pasteurii DSM 23907 = CRBIP 24.76</name>
    <dbReference type="NCBI Taxonomy" id="1423790"/>
    <lineage>
        <taxon>Bacteria</taxon>
        <taxon>Bacillati</taxon>
        <taxon>Bacillota</taxon>
        <taxon>Bacilli</taxon>
        <taxon>Lactobacillales</taxon>
        <taxon>Lactobacillaceae</taxon>
        <taxon>Lactobacillus</taxon>
    </lineage>
</organism>
<dbReference type="eggNOG" id="COG2963">
    <property type="taxonomic scope" value="Bacteria"/>
</dbReference>
<dbReference type="SUPFAM" id="SSF48295">
    <property type="entry name" value="TrpR-like"/>
    <property type="match status" value="1"/>
</dbReference>
<keyword evidence="3" id="KW-1185">Reference proteome</keyword>
<evidence type="ECO:0000256" key="1">
    <source>
        <dbReference type="SAM" id="MobiDB-lite"/>
    </source>
</evidence>
<reference evidence="2 3" key="1">
    <citation type="submission" date="2012-06" db="EMBL/GenBank/DDBJ databases">
        <title>Draft Genome Sequence of Lactobacillus pasteurii CRBIP 24.76T.</title>
        <authorList>
            <person name="Cousin S."/>
            <person name="Bouchier C."/>
            <person name="Loux V."/>
            <person name="Ma L."/>
            <person name="Creno S."/>
            <person name="Bizet C."/>
            <person name="Clermont D."/>
        </authorList>
    </citation>
    <scope>NUCLEOTIDE SEQUENCE [LARGE SCALE GENOMIC DNA]</scope>
    <source>
        <strain evidence="3">CRBIP 24.76T</strain>
    </source>
</reference>
<evidence type="ECO:0000313" key="3">
    <source>
        <dbReference type="Proteomes" id="UP000009311"/>
    </source>
</evidence>
<comment type="caution">
    <text evidence="2">The sequence shown here is derived from an EMBL/GenBank/DDBJ whole genome shotgun (WGS) entry which is preliminary data.</text>
</comment>
<dbReference type="STRING" id="1423790.BN53_00470"/>
<dbReference type="AlphaFoldDB" id="I7KKK8"/>
<feature type="region of interest" description="Disordered" evidence="1">
    <location>
        <begin position="110"/>
        <end position="139"/>
    </location>
</feature>